<evidence type="ECO:0000313" key="3">
    <source>
        <dbReference type="Proteomes" id="UP000633263"/>
    </source>
</evidence>
<dbReference type="EMBL" id="BMNN01000001">
    <property type="protein sequence ID" value="GGI95791.1"/>
    <property type="molecule type" value="Genomic_DNA"/>
</dbReference>
<sequence length="181" mass="19746">MLPTAEEAAQALRDIDLIKHRAAGFQDYRAESGQLILWGLAYLAGFSLSACFPRYLLGIWTAVVLAALAIGTWLAVRSGAGAGIVRRYLAVITTILSFIIAVHWVFWPISPEQGAMLAPLFLSALYVLRGIQLRPRYTVIGAALGILSLGGYLFLLPVFWPWMAMACGGTLILSGLWLRSH</sequence>
<feature type="transmembrane region" description="Helical" evidence="1">
    <location>
        <begin position="35"/>
        <end position="52"/>
    </location>
</feature>
<organism evidence="2 3">
    <name type="scientific">Halopseudomonas pertucinogena</name>
    <dbReference type="NCBI Taxonomy" id="86175"/>
    <lineage>
        <taxon>Bacteria</taxon>
        <taxon>Pseudomonadati</taxon>
        <taxon>Pseudomonadota</taxon>
        <taxon>Gammaproteobacteria</taxon>
        <taxon>Pseudomonadales</taxon>
        <taxon>Pseudomonadaceae</taxon>
        <taxon>Halopseudomonas</taxon>
    </lineage>
</organism>
<comment type="caution">
    <text evidence="2">The sequence shown here is derived from an EMBL/GenBank/DDBJ whole genome shotgun (WGS) entry which is preliminary data.</text>
</comment>
<evidence type="ECO:0000256" key="1">
    <source>
        <dbReference type="SAM" id="Phobius"/>
    </source>
</evidence>
<dbReference type="RefSeq" id="WP_188635485.1">
    <property type="nucleotide sequence ID" value="NZ_BMNN01000001.1"/>
</dbReference>
<accession>A0ABQ2CNC3</accession>
<gene>
    <name evidence="2" type="ORF">GCM10009083_10400</name>
</gene>
<proteinExistence type="predicted"/>
<keyword evidence="1" id="KW-0812">Transmembrane</keyword>
<evidence type="ECO:0008006" key="4">
    <source>
        <dbReference type="Google" id="ProtNLM"/>
    </source>
</evidence>
<keyword evidence="3" id="KW-1185">Reference proteome</keyword>
<keyword evidence="1" id="KW-1133">Transmembrane helix</keyword>
<protein>
    <recommendedName>
        <fullName evidence="4">DUF4401 domain-containing protein</fullName>
    </recommendedName>
</protein>
<dbReference type="Proteomes" id="UP000633263">
    <property type="component" value="Unassembled WGS sequence"/>
</dbReference>
<feature type="transmembrane region" description="Helical" evidence="1">
    <location>
        <begin position="160"/>
        <end position="178"/>
    </location>
</feature>
<feature type="transmembrane region" description="Helical" evidence="1">
    <location>
        <begin position="58"/>
        <end position="76"/>
    </location>
</feature>
<name>A0ABQ2CNC3_9GAMM</name>
<evidence type="ECO:0000313" key="2">
    <source>
        <dbReference type="EMBL" id="GGI95791.1"/>
    </source>
</evidence>
<feature type="transmembrane region" description="Helical" evidence="1">
    <location>
        <begin position="137"/>
        <end position="154"/>
    </location>
</feature>
<feature type="transmembrane region" description="Helical" evidence="1">
    <location>
        <begin position="113"/>
        <end position="130"/>
    </location>
</feature>
<feature type="transmembrane region" description="Helical" evidence="1">
    <location>
        <begin position="88"/>
        <end position="107"/>
    </location>
</feature>
<reference evidence="3" key="1">
    <citation type="journal article" date="2019" name="Int. J. Syst. Evol. Microbiol.">
        <title>The Global Catalogue of Microorganisms (GCM) 10K type strain sequencing project: providing services to taxonomists for standard genome sequencing and annotation.</title>
        <authorList>
            <consortium name="The Broad Institute Genomics Platform"/>
            <consortium name="The Broad Institute Genome Sequencing Center for Infectious Disease"/>
            <person name="Wu L."/>
            <person name="Ma J."/>
        </authorList>
    </citation>
    <scope>NUCLEOTIDE SEQUENCE [LARGE SCALE GENOMIC DNA]</scope>
    <source>
        <strain evidence="3">JCM 11590</strain>
    </source>
</reference>
<keyword evidence="1" id="KW-0472">Membrane</keyword>